<dbReference type="EMBL" id="JAMWBK010000002">
    <property type="protein sequence ID" value="KAJ8907943.1"/>
    <property type="molecule type" value="Genomic_DNA"/>
</dbReference>
<keyword evidence="1" id="KW-0732">Signal</keyword>
<evidence type="ECO:0000313" key="3">
    <source>
        <dbReference type="Proteomes" id="UP001157974"/>
    </source>
</evidence>
<feature type="signal peptide" evidence="1">
    <location>
        <begin position="1"/>
        <end position="18"/>
    </location>
</feature>
<protein>
    <submittedName>
        <fullName evidence="2">Uncharacterized protein</fullName>
    </submittedName>
</protein>
<accession>A0AAV8V3A8</accession>
<keyword evidence="3" id="KW-1185">Reference proteome</keyword>
<organism evidence="2 3">
    <name type="scientific">Rhodosorus marinus</name>
    <dbReference type="NCBI Taxonomy" id="101924"/>
    <lineage>
        <taxon>Eukaryota</taxon>
        <taxon>Rhodophyta</taxon>
        <taxon>Stylonematophyceae</taxon>
        <taxon>Stylonematales</taxon>
        <taxon>Stylonemataceae</taxon>
        <taxon>Rhodosorus</taxon>
    </lineage>
</organism>
<gene>
    <name evidence="2" type="ORF">NDN08_008046</name>
</gene>
<sequence length="91" mass="9900">MALFPLLLIGNLNSSSRCDVDTTTGRVVENWLTFRAEPLGRKDFSTAIEDANPAEKEIDINHRLDRPVPRGGPVSFNAVGEAVPRVIANVA</sequence>
<dbReference type="Proteomes" id="UP001157974">
    <property type="component" value="Unassembled WGS sequence"/>
</dbReference>
<comment type="caution">
    <text evidence="2">The sequence shown here is derived from an EMBL/GenBank/DDBJ whole genome shotgun (WGS) entry which is preliminary data.</text>
</comment>
<proteinExistence type="predicted"/>
<name>A0AAV8V3A8_9RHOD</name>
<reference evidence="2 3" key="1">
    <citation type="journal article" date="2023" name="Nat. Commun.">
        <title>Origin of minicircular mitochondrial genomes in red algae.</title>
        <authorList>
            <person name="Lee Y."/>
            <person name="Cho C.H."/>
            <person name="Lee Y.M."/>
            <person name="Park S.I."/>
            <person name="Yang J.H."/>
            <person name="West J.A."/>
            <person name="Bhattacharya D."/>
            <person name="Yoon H.S."/>
        </authorList>
    </citation>
    <scope>NUCLEOTIDE SEQUENCE [LARGE SCALE GENOMIC DNA]</scope>
    <source>
        <strain evidence="2 3">CCMP1338</strain>
        <tissue evidence="2">Whole cell</tissue>
    </source>
</reference>
<evidence type="ECO:0000313" key="2">
    <source>
        <dbReference type="EMBL" id="KAJ8907943.1"/>
    </source>
</evidence>
<dbReference type="AlphaFoldDB" id="A0AAV8V3A8"/>
<feature type="chain" id="PRO_5043552503" evidence="1">
    <location>
        <begin position="19"/>
        <end position="91"/>
    </location>
</feature>
<evidence type="ECO:0000256" key="1">
    <source>
        <dbReference type="SAM" id="SignalP"/>
    </source>
</evidence>